<dbReference type="GO" id="GO:0008076">
    <property type="term" value="C:voltage-gated potassium channel complex"/>
    <property type="evidence" value="ECO:0007669"/>
    <property type="project" value="TreeGrafter"/>
</dbReference>
<dbReference type="OrthoDB" id="447251at2759"/>
<feature type="transmembrane region" description="Helical" evidence="16">
    <location>
        <begin position="377"/>
        <end position="399"/>
    </location>
</feature>
<keyword evidence="10" id="KW-0406">Ion transport</keyword>
<reference evidence="18" key="1">
    <citation type="submission" date="2019-05" db="EMBL/GenBank/DDBJ databases">
        <title>Annotation for the trematode Paragonimus heterotremus.</title>
        <authorList>
            <person name="Choi Y.-J."/>
        </authorList>
    </citation>
    <scope>NUCLEOTIDE SEQUENCE</scope>
    <source>
        <strain evidence="18">LC</strain>
    </source>
</reference>
<dbReference type="Gene3D" id="2.60.120.10">
    <property type="entry name" value="Jelly Rolls"/>
    <property type="match status" value="1"/>
</dbReference>
<dbReference type="AlphaFoldDB" id="A0A8J4T4K2"/>
<evidence type="ECO:0000256" key="9">
    <source>
        <dbReference type="ARBA" id="ARBA00022989"/>
    </source>
</evidence>
<dbReference type="Pfam" id="PF00027">
    <property type="entry name" value="cNMP_binding"/>
    <property type="match status" value="1"/>
</dbReference>
<feature type="domain" description="Cyclic nucleotide-binding" evidence="17">
    <location>
        <begin position="715"/>
        <end position="815"/>
    </location>
</feature>
<comment type="caution">
    <text evidence="18">The sequence shown here is derived from an EMBL/GenBank/DDBJ whole genome shotgun (WGS) entry which is preliminary data.</text>
</comment>
<dbReference type="PROSITE" id="PS50042">
    <property type="entry name" value="CNMP_BINDING_3"/>
    <property type="match status" value="1"/>
</dbReference>
<feature type="region of interest" description="Disordered" evidence="15">
    <location>
        <begin position="185"/>
        <end position="210"/>
    </location>
</feature>
<dbReference type="FunFam" id="2.60.120.10:FF:000222">
    <property type="entry name" value="Predicted protein"/>
    <property type="match status" value="1"/>
</dbReference>
<keyword evidence="19" id="KW-1185">Reference proteome</keyword>
<dbReference type="Pfam" id="PF00520">
    <property type="entry name" value="Ion_trans"/>
    <property type="match status" value="1"/>
</dbReference>
<feature type="compositionally biased region" description="Basic and acidic residues" evidence="15">
    <location>
        <begin position="191"/>
        <end position="210"/>
    </location>
</feature>
<keyword evidence="5 16" id="KW-0812">Transmembrane</keyword>
<dbReference type="Proteomes" id="UP000748531">
    <property type="component" value="Unassembled WGS sequence"/>
</dbReference>
<dbReference type="Pfam" id="PF13426">
    <property type="entry name" value="PAS_9"/>
    <property type="match status" value="1"/>
</dbReference>
<gene>
    <name evidence="18" type="ORF">PHET_02234</name>
</gene>
<dbReference type="InterPro" id="IPR035965">
    <property type="entry name" value="PAS-like_dom_sf"/>
</dbReference>
<dbReference type="InterPro" id="IPR003949">
    <property type="entry name" value="K_chnl_volt-dep_EAG"/>
</dbReference>
<dbReference type="InterPro" id="IPR014710">
    <property type="entry name" value="RmlC-like_jellyroll"/>
</dbReference>
<dbReference type="PRINTS" id="PR01463">
    <property type="entry name" value="EAGCHANLFMLY"/>
</dbReference>
<proteinExistence type="predicted"/>
<evidence type="ECO:0000256" key="10">
    <source>
        <dbReference type="ARBA" id="ARBA00023065"/>
    </source>
</evidence>
<dbReference type="SMART" id="SM00100">
    <property type="entry name" value="cNMP"/>
    <property type="match status" value="1"/>
</dbReference>
<protein>
    <submittedName>
        <fullName evidence="18">Potassium voltage-gated channel subfamily H member 5</fullName>
    </submittedName>
</protein>
<dbReference type="InterPro" id="IPR005821">
    <property type="entry name" value="Ion_trans_dom"/>
</dbReference>
<dbReference type="InterPro" id="IPR050818">
    <property type="entry name" value="KCNH_animal-type"/>
</dbReference>
<keyword evidence="12" id="KW-0325">Glycoprotein</keyword>
<evidence type="ECO:0000256" key="6">
    <source>
        <dbReference type="ARBA" id="ARBA00022826"/>
    </source>
</evidence>
<feature type="compositionally biased region" description="Polar residues" evidence="15">
    <location>
        <begin position="958"/>
        <end position="978"/>
    </location>
</feature>
<dbReference type="SUPFAM" id="SSF55785">
    <property type="entry name" value="PYP-like sensor domain (PAS domain)"/>
    <property type="match status" value="1"/>
</dbReference>
<evidence type="ECO:0000256" key="5">
    <source>
        <dbReference type="ARBA" id="ARBA00022692"/>
    </source>
</evidence>
<keyword evidence="14" id="KW-0175">Coiled coil</keyword>
<dbReference type="CDD" id="cd00038">
    <property type="entry name" value="CAP_ED"/>
    <property type="match status" value="1"/>
</dbReference>
<dbReference type="Gene3D" id="3.30.450.20">
    <property type="entry name" value="PAS domain"/>
    <property type="match status" value="1"/>
</dbReference>
<evidence type="ECO:0000259" key="17">
    <source>
        <dbReference type="PROSITE" id="PS50042"/>
    </source>
</evidence>
<dbReference type="InterPro" id="IPR018490">
    <property type="entry name" value="cNMP-bd_dom_sf"/>
</dbReference>
<accession>A0A8J4T4K2</accession>
<comment type="subcellular location">
    <subcellularLocation>
        <location evidence="1">Membrane</location>
        <topology evidence="1">Multi-pass membrane protein</topology>
    </subcellularLocation>
</comment>
<keyword evidence="11 16" id="KW-0472">Membrane</keyword>
<keyword evidence="13" id="KW-0407">Ion channel</keyword>
<organism evidence="18 19">
    <name type="scientific">Paragonimus heterotremus</name>
    <dbReference type="NCBI Taxonomy" id="100268"/>
    <lineage>
        <taxon>Eukaryota</taxon>
        <taxon>Metazoa</taxon>
        <taxon>Spiralia</taxon>
        <taxon>Lophotrochozoa</taxon>
        <taxon>Platyhelminthes</taxon>
        <taxon>Trematoda</taxon>
        <taxon>Digenea</taxon>
        <taxon>Plagiorchiida</taxon>
        <taxon>Troglotremata</taxon>
        <taxon>Troglotrematidae</taxon>
        <taxon>Paragonimus</taxon>
    </lineage>
</organism>
<dbReference type="PRINTS" id="PR01464">
    <property type="entry name" value="EAGCHANNEL"/>
</dbReference>
<evidence type="ECO:0000256" key="4">
    <source>
        <dbReference type="ARBA" id="ARBA00022553"/>
    </source>
</evidence>
<evidence type="ECO:0000256" key="1">
    <source>
        <dbReference type="ARBA" id="ARBA00004141"/>
    </source>
</evidence>
<dbReference type="InterPro" id="IPR003938">
    <property type="entry name" value="K_chnl_volt-dep_EAG/ELK/ERG"/>
</dbReference>
<dbReference type="Gene3D" id="1.10.287.70">
    <property type="match status" value="1"/>
</dbReference>
<evidence type="ECO:0000313" key="18">
    <source>
        <dbReference type="EMBL" id="KAF5404330.1"/>
    </source>
</evidence>
<evidence type="ECO:0000256" key="2">
    <source>
        <dbReference type="ARBA" id="ARBA00022448"/>
    </source>
</evidence>
<evidence type="ECO:0000256" key="16">
    <source>
        <dbReference type="SAM" id="Phobius"/>
    </source>
</evidence>
<keyword evidence="9 16" id="KW-1133">Transmembrane helix</keyword>
<dbReference type="GO" id="GO:0042391">
    <property type="term" value="P:regulation of membrane potential"/>
    <property type="evidence" value="ECO:0007669"/>
    <property type="project" value="TreeGrafter"/>
</dbReference>
<evidence type="ECO:0000256" key="11">
    <source>
        <dbReference type="ARBA" id="ARBA00023136"/>
    </source>
</evidence>
<sequence length="1152" mass="128529">MFSCSSASVAIFLSSVSDTCFLLINARILDFPIVYASAGFSKLTGFSRIEVLQKPGLCPFMHGPQTNRDDLRLFDVALKELKFEQAELILYKKNSDQNAENNRNRFFILVNARWISMRLVPIRNEKDSVVLFLITFRDVTAYRQPVEEDLVANSALGAFAAASDAGSSWGRFARLVLSMVRQRNGSIGERSPGETRRDSAKSNELEPKEVCTGECTDRGEIRAHAVIVQTTQNVNNSRTAVDSEPPQDLKWSNKLAGTKMKRAKPEQGSNKEGNLHNIIGIEEGVVEDETKTKKKRTLFRKLIEPGKTVINSFSNDAISLTSNSKWLGATRNPGVNMDFEDYSTNHWLSSDAAPRYRLEPPCPPKHVILHYSAFRVIWDWTILLLTGYTAIVVPLRLVVIPRPNWVPLVKDLFTVGSWIRSSVPEALAIADAVIDIVFCLDIVLNFHTSFVGSGGEVVAEPPVIRTNYLRGWFTLDLLSCLPYELIKYFWPVNNHGIHSLLDGLRIIRLLRIGRAARRIDQYLEYVSTLLLLMILCFFLLAHWFACAWYAVGVLDLEHKIQYGWIPRYFNDSLRPQDWDQFMNLDDYLNSNLLQGEMYNQLLAAKSGRVNISRLVHLARTRLETVVEEETTLKGSVPLRNSVDKWSAYVTALYFSLSLLTTVGFGNVAAFTEAEKLLSICCMLIGGEYVLNYCPKDMQADISVHLNRCVFNSHPAFRLASDGCRRSLAVNFQTLHTAPGDLIFHQGESVDQLCFIASGSLEVLQDDEVIAILGKGDVFGDPSWRSTSSVPSAASVRALTYCTLHTIKLERLREVLQFYHAFSNSFTRNLELNHNLCNRVIFRKLADVKREMELSMRRTQEPPLSSLPPGHPVRKLISRLRRPSQGLSTIVSGESSLEASDLESISGSTNLEQNKSRVSIANAARLALNRTSESEFPPPAVSCTSTPRLSSPIHEVKQGTLQPSDSGVTTPSSVQNGAQASGIPRTGLAQLNPARKWARLISKATHPKLQNLNEESFEESKRIPVESQPTVTVSTKPTLTTVATSNKLDDSGVQTISVTQKEDPGCPNIYSTAFVEMETGLKLLGQTLNKTLLTMHAELRQQLAEVVKRIENLELQVGQMNQSITHVSSVIQTTPTTSHYLAPPVETLGIHRP</sequence>
<dbReference type="InterPro" id="IPR000595">
    <property type="entry name" value="cNMP-bd_dom"/>
</dbReference>
<dbReference type="SUPFAM" id="SSF51206">
    <property type="entry name" value="cAMP-binding domain-like"/>
    <property type="match status" value="1"/>
</dbReference>
<evidence type="ECO:0000256" key="12">
    <source>
        <dbReference type="ARBA" id="ARBA00023180"/>
    </source>
</evidence>
<dbReference type="PANTHER" id="PTHR10217">
    <property type="entry name" value="VOLTAGE AND LIGAND GATED POTASSIUM CHANNEL"/>
    <property type="match status" value="1"/>
</dbReference>
<dbReference type="GO" id="GO:0005249">
    <property type="term" value="F:voltage-gated potassium channel activity"/>
    <property type="evidence" value="ECO:0007669"/>
    <property type="project" value="InterPro"/>
</dbReference>
<name>A0A8J4T4K2_9TREM</name>
<keyword evidence="8" id="KW-0630">Potassium</keyword>
<feature type="coiled-coil region" evidence="14">
    <location>
        <begin position="1095"/>
        <end position="1122"/>
    </location>
</feature>
<dbReference type="EMBL" id="LUCH01000781">
    <property type="protein sequence ID" value="KAF5404330.1"/>
    <property type="molecule type" value="Genomic_DNA"/>
</dbReference>
<keyword evidence="4" id="KW-0597">Phosphoprotein</keyword>
<keyword evidence="7" id="KW-0851">Voltage-gated channel</keyword>
<evidence type="ECO:0000256" key="14">
    <source>
        <dbReference type="SAM" id="Coils"/>
    </source>
</evidence>
<dbReference type="PANTHER" id="PTHR10217:SF435">
    <property type="entry name" value="POTASSIUM VOLTAGE-GATED CHANNEL PROTEIN EAG"/>
    <property type="match status" value="1"/>
</dbReference>
<keyword evidence="3" id="KW-0633">Potassium transport</keyword>
<dbReference type="SUPFAM" id="SSF81324">
    <property type="entry name" value="Voltage-gated potassium channels"/>
    <property type="match status" value="1"/>
</dbReference>
<keyword evidence="6" id="KW-0631">Potassium channel</keyword>
<evidence type="ECO:0000256" key="8">
    <source>
        <dbReference type="ARBA" id="ARBA00022958"/>
    </source>
</evidence>
<evidence type="ECO:0000256" key="3">
    <source>
        <dbReference type="ARBA" id="ARBA00022538"/>
    </source>
</evidence>
<evidence type="ECO:0000256" key="13">
    <source>
        <dbReference type="ARBA" id="ARBA00023303"/>
    </source>
</evidence>
<dbReference type="InterPro" id="IPR000014">
    <property type="entry name" value="PAS"/>
</dbReference>
<feature type="transmembrane region" description="Helical" evidence="16">
    <location>
        <begin position="522"/>
        <end position="551"/>
    </location>
</feature>
<dbReference type="CDD" id="cd00130">
    <property type="entry name" value="PAS"/>
    <property type="match status" value="1"/>
</dbReference>
<evidence type="ECO:0000256" key="7">
    <source>
        <dbReference type="ARBA" id="ARBA00022882"/>
    </source>
</evidence>
<evidence type="ECO:0000313" key="19">
    <source>
        <dbReference type="Proteomes" id="UP000748531"/>
    </source>
</evidence>
<feature type="region of interest" description="Disordered" evidence="15">
    <location>
        <begin position="957"/>
        <end position="986"/>
    </location>
</feature>
<evidence type="ECO:0000256" key="15">
    <source>
        <dbReference type="SAM" id="MobiDB-lite"/>
    </source>
</evidence>
<keyword evidence="2" id="KW-0813">Transport</keyword>